<organism evidence="1 2">
    <name type="scientific">Dreissena polymorpha</name>
    <name type="common">Zebra mussel</name>
    <name type="synonym">Mytilus polymorpha</name>
    <dbReference type="NCBI Taxonomy" id="45954"/>
    <lineage>
        <taxon>Eukaryota</taxon>
        <taxon>Metazoa</taxon>
        <taxon>Spiralia</taxon>
        <taxon>Lophotrochozoa</taxon>
        <taxon>Mollusca</taxon>
        <taxon>Bivalvia</taxon>
        <taxon>Autobranchia</taxon>
        <taxon>Heteroconchia</taxon>
        <taxon>Euheterodonta</taxon>
        <taxon>Imparidentia</taxon>
        <taxon>Neoheterodontei</taxon>
        <taxon>Myida</taxon>
        <taxon>Dreissenoidea</taxon>
        <taxon>Dreissenidae</taxon>
        <taxon>Dreissena</taxon>
    </lineage>
</organism>
<evidence type="ECO:0000313" key="1">
    <source>
        <dbReference type="EMBL" id="KAH3748432.1"/>
    </source>
</evidence>
<protein>
    <submittedName>
        <fullName evidence="1">Uncharacterized protein</fullName>
    </submittedName>
</protein>
<dbReference type="Proteomes" id="UP000828390">
    <property type="component" value="Unassembled WGS sequence"/>
</dbReference>
<keyword evidence="2" id="KW-1185">Reference proteome</keyword>
<dbReference type="AlphaFoldDB" id="A0A9D4DI05"/>
<sequence length="124" mass="13662">MDLYLLMRFDANTNERGASTIFNDSCFRYSSVAPIRQMKSIGHRRSSKHFANSGPGAWAPKVTRPMGLHGAYPAQLKAETSYTTLGDQRGSQGRNIGVHVLNYIIEPVTSRSLGGHHVHYATAT</sequence>
<accession>A0A9D4DI05</accession>
<dbReference type="EMBL" id="JAIWYP010000010">
    <property type="protein sequence ID" value="KAH3748432.1"/>
    <property type="molecule type" value="Genomic_DNA"/>
</dbReference>
<gene>
    <name evidence="1" type="ORF">DPMN_182877</name>
</gene>
<reference evidence="1" key="2">
    <citation type="submission" date="2020-11" db="EMBL/GenBank/DDBJ databases">
        <authorList>
            <person name="McCartney M.A."/>
            <person name="Auch B."/>
            <person name="Kono T."/>
            <person name="Mallez S."/>
            <person name="Becker A."/>
            <person name="Gohl D.M."/>
            <person name="Silverstein K.A.T."/>
            <person name="Koren S."/>
            <person name="Bechman K.B."/>
            <person name="Herman A."/>
            <person name="Abrahante J.E."/>
            <person name="Garbe J."/>
        </authorList>
    </citation>
    <scope>NUCLEOTIDE SEQUENCE</scope>
    <source>
        <strain evidence="1">Duluth1</strain>
        <tissue evidence="1">Whole animal</tissue>
    </source>
</reference>
<comment type="caution">
    <text evidence="1">The sequence shown here is derived from an EMBL/GenBank/DDBJ whole genome shotgun (WGS) entry which is preliminary data.</text>
</comment>
<reference evidence="1" key="1">
    <citation type="journal article" date="2019" name="bioRxiv">
        <title>The Genome of the Zebra Mussel, Dreissena polymorpha: A Resource for Invasive Species Research.</title>
        <authorList>
            <person name="McCartney M.A."/>
            <person name="Auch B."/>
            <person name="Kono T."/>
            <person name="Mallez S."/>
            <person name="Zhang Y."/>
            <person name="Obille A."/>
            <person name="Becker A."/>
            <person name="Abrahante J.E."/>
            <person name="Garbe J."/>
            <person name="Badalamenti J.P."/>
            <person name="Herman A."/>
            <person name="Mangelson H."/>
            <person name="Liachko I."/>
            <person name="Sullivan S."/>
            <person name="Sone E.D."/>
            <person name="Koren S."/>
            <person name="Silverstein K.A.T."/>
            <person name="Beckman K.B."/>
            <person name="Gohl D.M."/>
        </authorList>
    </citation>
    <scope>NUCLEOTIDE SEQUENCE</scope>
    <source>
        <strain evidence="1">Duluth1</strain>
        <tissue evidence="1">Whole animal</tissue>
    </source>
</reference>
<name>A0A9D4DI05_DREPO</name>
<evidence type="ECO:0000313" key="2">
    <source>
        <dbReference type="Proteomes" id="UP000828390"/>
    </source>
</evidence>
<proteinExistence type="predicted"/>